<dbReference type="Gene3D" id="2.60.40.1120">
    <property type="entry name" value="Carboxypeptidase-like, regulatory domain"/>
    <property type="match status" value="1"/>
</dbReference>
<dbReference type="Pfam" id="PF13715">
    <property type="entry name" value="CarbopepD_reg_2"/>
    <property type="match status" value="1"/>
</dbReference>
<dbReference type="RefSeq" id="WP_173808087.1">
    <property type="nucleotide sequence ID" value="NZ_JABSNP010000001.1"/>
</dbReference>
<name>A0ABX2FJK0_9BACT</name>
<proteinExistence type="predicted"/>
<dbReference type="Proteomes" id="UP000779507">
    <property type="component" value="Unassembled WGS sequence"/>
</dbReference>
<dbReference type="InterPro" id="IPR008969">
    <property type="entry name" value="CarboxyPept-like_regulatory"/>
</dbReference>
<accession>A0ABX2FJK0</accession>
<keyword evidence="3" id="KW-1185">Reference proteome</keyword>
<dbReference type="SUPFAM" id="SSF49464">
    <property type="entry name" value="Carboxypeptidase regulatory domain-like"/>
    <property type="match status" value="1"/>
</dbReference>
<reference evidence="2 3" key="1">
    <citation type="submission" date="2020-05" db="EMBL/GenBank/DDBJ databases">
        <title>Genomic Encyclopedia of Type Strains, Phase IV (KMG-V): Genome sequencing to study the core and pangenomes of soil and plant-associated prokaryotes.</title>
        <authorList>
            <person name="Whitman W."/>
        </authorList>
    </citation>
    <scope>NUCLEOTIDE SEQUENCE [LARGE SCALE GENOMIC DNA]</scope>
    <source>
        <strain evidence="2 3">9A</strain>
    </source>
</reference>
<evidence type="ECO:0000313" key="3">
    <source>
        <dbReference type="Proteomes" id="UP000779507"/>
    </source>
</evidence>
<gene>
    <name evidence="2" type="ORF">HNP98_000099</name>
</gene>
<comment type="caution">
    <text evidence="2">The sequence shown here is derived from an EMBL/GenBank/DDBJ whole genome shotgun (WGS) entry which is preliminary data.</text>
</comment>
<sequence length="159" mass="16448">MRFASLLLAAALFFVGLAAEAAGGGAGARGGTAAGARRTAVRRTTVRRVRTARVSRRAVTALCPVAVAPAKRFLAEPQPLLLHGSVTAGGRPLPGATVWVAGKLKQMGVADAQGNFTLLLPDNGPVQLNYEAVGYRRARVVLDVPSTRTLPAVGLLATR</sequence>
<feature type="signal peptide" evidence="1">
    <location>
        <begin position="1"/>
        <end position="21"/>
    </location>
</feature>
<dbReference type="EMBL" id="JABSNP010000001">
    <property type="protein sequence ID" value="NRT17296.1"/>
    <property type="molecule type" value="Genomic_DNA"/>
</dbReference>
<organism evidence="2 3">
    <name type="scientific">Hymenobacter caeli</name>
    <dbReference type="NCBI Taxonomy" id="2735894"/>
    <lineage>
        <taxon>Bacteria</taxon>
        <taxon>Pseudomonadati</taxon>
        <taxon>Bacteroidota</taxon>
        <taxon>Cytophagia</taxon>
        <taxon>Cytophagales</taxon>
        <taxon>Hymenobacteraceae</taxon>
        <taxon>Hymenobacter</taxon>
    </lineage>
</organism>
<evidence type="ECO:0008006" key="4">
    <source>
        <dbReference type="Google" id="ProtNLM"/>
    </source>
</evidence>
<feature type="chain" id="PRO_5046482900" description="Carboxypeptidase-like regulatory domain-containing protein" evidence="1">
    <location>
        <begin position="22"/>
        <end position="159"/>
    </location>
</feature>
<keyword evidence="1" id="KW-0732">Signal</keyword>
<evidence type="ECO:0000256" key="1">
    <source>
        <dbReference type="SAM" id="SignalP"/>
    </source>
</evidence>
<evidence type="ECO:0000313" key="2">
    <source>
        <dbReference type="EMBL" id="NRT17296.1"/>
    </source>
</evidence>
<protein>
    <recommendedName>
        <fullName evidence="4">Carboxypeptidase-like regulatory domain-containing protein</fullName>
    </recommendedName>
</protein>